<dbReference type="SMART" id="SM00300">
    <property type="entry name" value="ChSh"/>
    <property type="match status" value="1"/>
</dbReference>
<organism evidence="4 5">
    <name type="scientific">Rhizopus oryzae</name>
    <name type="common">Mucormycosis agent</name>
    <name type="synonym">Rhizopus arrhizus var. delemar</name>
    <dbReference type="NCBI Taxonomy" id="64495"/>
    <lineage>
        <taxon>Eukaryota</taxon>
        <taxon>Fungi</taxon>
        <taxon>Fungi incertae sedis</taxon>
        <taxon>Mucoromycota</taxon>
        <taxon>Mucoromycotina</taxon>
        <taxon>Mucoromycetes</taxon>
        <taxon>Mucorales</taxon>
        <taxon>Mucorineae</taxon>
        <taxon>Rhizopodaceae</taxon>
        <taxon>Rhizopus</taxon>
    </lineage>
</organism>
<evidence type="ECO:0000256" key="1">
    <source>
        <dbReference type="ARBA" id="ARBA00004123"/>
    </source>
</evidence>
<dbReference type="Pfam" id="PF01393">
    <property type="entry name" value="Chromo_shadow"/>
    <property type="match status" value="1"/>
</dbReference>
<dbReference type="GO" id="GO:0000792">
    <property type="term" value="C:heterochromatin"/>
    <property type="evidence" value="ECO:0007669"/>
    <property type="project" value="UniProtKB-ARBA"/>
</dbReference>
<dbReference type="PROSITE" id="PS00598">
    <property type="entry name" value="CHROMO_1"/>
    <property type="match status" value="1"/>
</dbReference>
<name>A0A9P6Y2C0_RHIOR</name>
<dbReference type="PANTHER" id="PTHR22812">
    <property type="entry name" value="CHROMOBOX PROTEIN"/>
    <property type="match status" value="1"/>
</dbReference>
<dbReference type="GO" id="GO:0005634">
    <property type="term" value="C:nucleus"/>
    <property type="evidence" value="ECO:0007669"/>
    <property type="project" value="UniProtKB-SubCell"/>
</dbReference>
<dbReference type="Gene3D" id="2.40.50.40">
    <property type="match status" value="2"/>
</dbReference>
<dbReference type="SUPFAM" id="SSF54160">
    <property type="entry name" value="Chromo domain-like"/>
    <property type="match status" value="2"/>
</dbReference>
<feature type="domain" description="Chromo" evidence="3">
    <location>
        <begin position="3"/>
        <end position="54"/>
    </location>
</feature>
<dbReference type="Pfam" id="PF00385">
    <property type="entry name" value="Chromo"/>
    <property type="match status" value="1"/>
</dbReference>
<dbReference type="InterPro" id="IPR051219">
    <property type="entry name" value="Heterochromatin_chromo-domain"/>
</dbReference>
<dbReference type="InterPro" id="IPR023779">
    <property type="entry name" value="Chromodomain_CS"/>
</dbReference>
<dbReference type="InterPro" id="IPR008251">
    <property type="entry name" value="Chromo_shadow_dom"/>
</dbReference>
<dbReference type="CDD" id="cd00024">
    <property type="entry name" value="CD_CSD"/>
    <property type="match status" value="1"/>
</dbReference>
<evidence type="ECO:0000256" key="2">
    <source>
        <dbReference type="ARBA" id="ARBA00023242"/>
    </source>
</evidence>
<proteinExistence type="predicted"/>
<keyword evidence="2" id="KW-0539">Nucleus</keyword>
<reference evidence="4" key="1">
    <citation type="journal article" date="2020" name="Microb. Genom.">
        <title>Genetic diversity of clinical and environmental Mucorales isolates obtained from an investigation of mucormycosis cases among solid organ transplant recipients.</title>
        <authorList>
            <person name="Nguyen M.H."/>
            <person name="Kaul D."/>
            <person name="Muto C."/>
            <person name="Cheng S.J."/>
            <person name="Richter R.A."/>
            <person name="Bruno V.M."/>
            <person name="Liu G."/>
            <person name="Beyhan S."/>
            <person name="Sundermann A.J."/>
            <person name="Mounaud S."/>
            <person name="Pasculle A.W."/>
            <person name="Nierman W.C."/>
            <person name="Driscoll E."/>
            <person name="Cumbie R."/>
            <person name="Clancy C.J."/>
            <person name="Dupont C.L."/>
        </authorList>
    </citation>
    <scope>NUCLEOTIDE SEQUENCE</scope>
    <source>
        <strain evidence="4">GL16</strain>
    </source>
</reference>
<evidence type="ECO:0000313" key="4">
    <source>
        <dbReference type="EMBL" id="KAG1537806.1"/>
    </source>
</evidence>
<accession>A0A9P6Y2C0</accession>
<dbReference type="InterPro" id="IPR000953">
    <property type="entry name" value="Chromo/chromo_shadow_dom"/>
</dbReference>
<dbReference type="OrthoDB" id="433924at2759"/>
<dbReference type="InterPro" id="IPR023780">
    <property type="entry name" value="Chromo_domain"/>
</dbReference>
<dbReference type="Proteomes" id="UP000717996">
    <property type="component" value="Unassembled WGS sequence"/>
</dbReference>
<comment type="caution">
    <text evidence="4">The sequence shown here is derived from an EMBL/GenBank/DDBJ whole genome shotgun (WGS) entry which is preliminary data.</text>
</comment>
<dbReference type="SMART" id="SM00298">
    <property type="entry name" value="CHROMO"/>
    <property type="match status" value="1"/>
</dbReference>
<comment type="subcellular location">
    <subcellularLocation>
        <location evidence="1">Nucleus</location>
    </subcellularLocation>
</comment>
<evidence type="ECO:0000259" key="3">
    <source>
        <dbReference type="PROSITE" id="PS50013"/>
    </source>
</evidence>
<dbReference type="InterPro" id="IPR016197">
    <property type="entry name" value="Chromo-like_dom_sf"/>
</dbReference>
<dbReference type="PROSITE" id="PS50013">
    <property type="entry name" value="CHROMO_2"/>
    <property type="match status" value="1"/>
</dbReference>
<dbReference type="EMBL" id="JAANIT010002027">
    <property type="protein sequence ID" value="KAG1537806.1"/>
    <property type="molecule type" value="Genomic_DNA"/>
</dbReference>
<gene>
    <name evidence="4" type="ORF">G6F51_010152</name>
</gene>
<evidence type="ECO:0000313" key="5">
    <source>
        <dbReference type="Proteomes" id="UP000717996"/>
    </source>
</evidence>
<dbReference type="AlphaFoldDB" id="A0A9P6Y2C0"/>
<protein>
    <recommendedName>
        <fullName evidence="3">Chromo domain-containing protein</fullName>
    </recommendedName>
</protein>
<sequence length="148" mass="17793">MVDNPEFICNHRTTEQGELLYQVKWIGYDCEDTTWETEDVVKEEWPELLEAYKKSLKNRLPSKLYDFSSAQNEQNDDFFAYLESIEDWEEAVDKIVYIEKCRLPGFLIYVEWKEGIRSVHHSTQINARCPQKMIDFYERHLTKETILK</sequence>